<dbReference type="AlphaFoldDB" id="A0A433QEY3"/>
<evidence type="ECO:0000313" key="1">
    <source>
        <dbReference type="EMBL" id="RUS28299.1"/>
    </source>
</evidence>
<gene>
    <name evidence="1" type="ORF">BC938DRAFT_482051</name>
</gene>
<proteinExistence type="predicted"/>
<dbReference type="EMBL" id="RBNJ01006812">
    <property type="protein sequence ID" value="RUS28299.1"/>
    <property type="molecule type" value="Genomic_DNA"/>
</dbReference>
<dbReference type="Proteomes" id="UP000274822">
    <property type="component" value="Unassembled WGS sequence"/>
</dbReference>
<evidence type="ECO:0000313" key="2">
    <source>
        <dbReference type="Proteomes" id="UP000274822"/>
    </source>
</evidence>
<name>A0A433QEY3_9FUNG</name>
<sequence length="74" mass="8774">MLLNFAERFQELHECSWQWFKQRKVAREKSQSLANNTKTSMPACWCCLFTMRHFFVPRASKRPGGCESGWHTYG</sequence>
<protein>
    <submittedName>
        <fullName evidence="1">Uncharacterized protein</fullName>
    </submittedName>
</protein>
<keyword evidence="2" id="KW-1185">Reference proteome</keyword>
<comment type="caution">
    <text evidence="1">The sequence shown here is derived from an EMBL/GenBank/DDBJ whole genome shotgun (WGS) entry which is preliminary data.</text>
</comment>
<reference evidence="1 2" key="1">
    <citation type="journal article" date="2018" name="New Phytol.">
        <title>Phylogenomics of Endogonaceae and evolution of mycorrhizas within Mucoromycota.</title>
        <authorList>
            <person name="Chang Y."/>
            <person name="Desiro A."/>
            <person name="Na H."/>
            <person name="Sandor L."/>
            <person name="Lipzen A."/>
            <person name="Clum A."/>
            <person name="Barry K."/>
            <person name="Grigoriev I.V."/>
            <person name="Martin F.M."/>
            <person name="Stajich J.E."/>
            <person name="Smith M.E."/>
            <person name="Bonito G."/>
            <person name="Spatafora J.W."/>
        </authorList>
    </citation>
    <scope>NUCLEOTIDE SEQUENCE [LARGE SCALE GENOMIC DNA]</scope>
    <source>
        <strain evidence="1 2">AD002</strain>
    </source>
</reference>
<organism evidence="1 2">
    <name type="scientific">Jimgerdemannia flammicorona</name>
    <dbReference type="NCBI Taxonomy" id="994334"/>
    <lineage>
        <taxon>Eukaryota</taxon>
        <taxon>Fungi</taxon>
        <taxon>Fungi incertae sedis</taxon>
        <taxon>Mucoromycota</taxon>
        <taxon>Mucoromycotina</taxon>
        <taxon>Endogonomycetes</taxon>
        <taxon>Endogonales</taxon>
        <taxon>Endogonaceae</taxon>
        <taxon>Jimgerdemannia</taxon>
    </lineage>
</organism>
<accession>A0A433QEY3</accession>